<name>A0A9E4K6Z3_9GAMM</name>
<feature type="domain" description="PDZ" evidence="2">
    <location>
        <begin position="196"/>
        <end position="259"/>
    </location>
</feature>
<evidence type="ECO:0000313" key="3">
    <source>
        <dbReference type="EMBL" id="MCG7940013.1"/>
    </source>
</evidence>
<evidence type="ECO:0000259" key="2">
    <source>
        <dbReference type="Pfam" id="PF13180"/>
    </source>
</evidence>
<dbReference type="InterPro" id="IPR001478">
    <property type="entry name" value="PDZ"/>
</dbReference>
<sequence length="282" mass="31365">MNKQIIFIPGLFALGALTGIFMTPSQQHDEPIAPAMAATPAQPSEPVKTSAVTAAPGESQTNDLELLQNRVDHLISRVEQLEQALQEMSASKPSATLESDETISDSSEMPSSDNASTFTNNLLNAGVDPVAAEEFVRRSSALDLKRLELRDTAIRGGYLDTERYSDELNELLAEDISIRDEFGDDIYDRYLYNNGESNRIRIDSVMMSSAAEQAGFKQGDMILAYDEQRLFDYTELQQATTQGNRDEYVSVTVRRDGQEMMLWIPRGPMGVRLTNTRIDPDL</sequence>
<feature type="compositionally biased region" description="Polar residues" evidence="1">
    <location>
        <begin position="104"/>
        <end position="115"/>
    </location>
</feature>
<evidence type="ECO:0000256" key="1">
    <source>
        <dbReference type="SAM" id="MobiDB-lite"/>
    </source>
</evidence>
<gene>
    <name evidence="3" type="ORF">JAZ04_14315</name>
</gene>
<dbReference type="AlphaFoldDB" id="A0A9E4K6Z3"/>
<dbReference type="SUPFAM" id="SSF50156">
    <property type="entry name" value="PDZ domain-like"/>
    <property type="match status" value="1"/>
</dbReference>
<proteinExistence type="predicted"/>
<dbReference type="InterPro" id="IPR036034">
    <property type="entry name" value="PDZ_sf"/>
</dbReference>
<reference evidence="3" key="1">
    <citation type="journal article" date="2021" name="Proc. Natl. Acad. Sci. U.S.A.">
        <title>Global biogeography of chemosynthetic symbionts reveals both localized and globally distributed symbiont groups. .</title>
        <authorList>
            <person name="Osvatic J.T."/>
            <person name="Wilkins L.G.E."/>
            <person name="Leibrecht L."/>
            <person name="Leray M."/>
            <person name="Zauner S."/>
            <person name="Polzin J."/>
            <person name="Camacho Y."/>
            <person name="Gros O."/>
            <person name="van Gils J.A."/>
            <person name="Eisen J.A."/>
            <person name="Petersen J.M."/>
            <person name="Yuen B."/>
        </authorList>
    </citation>
    <scope>NUCLEOTIDE SEQUENCE</scope>
    <source>
        <strain evidence="3">MAGL173</strain>
    </source>
</reference>
<dbReference type="Proteomes" id="UP000886687">
    <property type="component" value="Unassembled WGS sequence"/>
</dbReference>
<protein>
    <submittedName>
        <fullName evidence="3">PDZ domain-containing protein</fullName>
    </submittedName>
</protein>
<dbReference type="Gene3D" id="2.30.42.10">
    <property type="match status" value="1"/>
</dbReference>
<dbReference type="Pfam" id="PF13180">
    <property type="entry name" value="PDZ_2"/>
    <property type="match status" value="1"/>
</dbReference>
<accession>A0A9E4K6Z3</accession>
<feature type="compositionally biased region" description="Polar residues" evidence="1">
    <location>
        <begin position="86"/>
        <end position="97"/>
    </location>
</feature>
<feature type="region of interest" description="Disordered" evidence="1">
    <location>
        <begin position="85"/>
        <end position="115"/>
    </location>
</feature>
<comment type="caution">
    <text evidence="3">The sequence shown here is derived from an EMBL/GenBank/DDBJ whole genome shotgun (WGS) entry which is preliminary data.</text>
</comment>
<organism evidence="3 4">
    <name type="scientific">Candidatus Thiodiazotropha lotti</name>
    <dbReference type="NCBI Taxonomy" id="2792787"/>
    <lineage>
        <taxon>Bacteria</taxon>
        <taxon>Pseudomonadati</taxon>
        <taxon>Pseudomonadota</taxon>
        <taxon>Gammaproteobacteria</taxon>
        <taxon>Chromatiales</taxon>
        <taxon>Sedimenticolaceae</taxon>
        <taxon>Candidatus Thiodiazotropha</taxon>
    </lineage>
</organism>
<evidence type="ECO:0000313" key="4">
    <source>
        <dbReference type="Proteomes" id="UP000886687"/>
    </source>
</evidence>
<dbReference type="EMBL" id="JAEPDI010000012">
    <property type="protein sequence ID" value="MCG7940013.1"/>
    <property type="molecule type" value="Genomic_DNA"/>
</dbReference>